<dbReference type="InterPro" id="IPR012677">
    <property type="entry name" value="Nucleotide-bd_a/b_plait_sf"/>
</dbReference>
<dbReference type="Gene3D" id="3.30.420.10">
    <property type="entry name" value="Ribonuclease H-like superfamily/Ribonuclease H"/>
    <property type="match status" value="2"/>
</dbReference>
<dbReference type="Gene3D" id="3.30.70.330">
    <property type="match status" value="1"/>
</dbReference>
<dbReference type="EMBL" id="CAJNOU010000875">
    <property type="protein sequence ID" value="CAF1106584.1"/>
    <property type="molecule type" value="Genomic_DNA"/>
</dbReference>
<dbReference type="Proteomes" id="UP000663889">
    <property type="component" value="Unassembled WGS sequence"/>
</dbReference>
<name>A0A814PH81_9BILA</name>
<dbReference type="Pfam" id="PF04857">
    <property type="entry name" value="CAF1"/>
    <property type="match status" value="2"/>
</dbReference>
<evidence type="ECO:0000313" key="4">
    <source>
        <dbReference type="Proteomes" id="UP000663889"/>
    </source>
</evidence>
<protein>
    <submittedName>
        <fullName evidence="3">Uncharacterized protein</fullName>
    </submittedName>
</protein>
<gene>
    <name evidence="3" type="ORF">SEV965_LOCUS16159</name>
</gene>
<comment type="similarity">
    <text evidence="1">Belongs to the CAF1 family.</text>
</comment>
<dbReference type="InterPro" id="IPR051181">
    <property type="entry name" value="CAF1_poly(A)_ribonucleases"/>
</dbReference>
<proteinExistence type="inferred from homology"/>
<dbReference type="PANTHER" id="PTHR15092">
    <property type="entry name" value="POLY A -SPECIFIC RIBONUCLEASE/TARGET OF EGR1, MEMBER 1"/>
    <property type="match status" value="1"/>
</dbReference>
<evidence type="ECO:0000256" key="1">
    <source>
        <dbReference type="ARBA" id="ARBA00008372"/>
    </source>
</evidence>
<dbReference type="InterPro" id="IPR012337">
    <property type="entry name" value="RNaseH-like_sf"/>
</dbReference>
<evidence type="ECO:0000256" key="2">
    <source>
        <dbReference type="SAM" id="MobiDB-lite"/>
    </source>
</evidence>
<organism evidence="3 4">
    <name type="scientific">Rotaria sordida</name>
    <dbReference type="NCBI Taxonomy" id="392033"/>
    <lineage>
        <taxon>Eukaryota</taxon>
        <taxon>Metazoa</taxon>
        <taxon>Spiralia</taxon>
        <taxon>Gnathifera</taxon>
        <taxon>Rotifera</taxon>
        <taxon>Eurotatoria</taxon>
        <taxon>Bdelloidea</taxon>
        <taxon>Philodinida</taxon>
        <taxon>Philodinidae</taxon>
        <taxon>Rotaria</taxon>
    </lineage>
</organism>
<dbReference type="GO" id="GO:0000175">
    <property type="term" value="F:3'-5'-RNA exonuclease activity"/>
    <property type="evidence" value="ECO:0007669"/>
    <property type="project" value="TreeGrafter"/>
</dbReference>
<dbReference type="SUPFAM" id="SSF53098">
    <property type="entry name" value="Ribonuclease H-like"/>
    <property type="match status" value="2"/>
</dbReference>
<evidence type="ECO:0000313" key="3">
    <source>
        <dbReference type="EMBL" id="CAF1106584.1"/>
    </source>
</evidence>
<dbReference type="PANTHER" id="PTHR15092:SF44">
    <property type="entry name" value="POLY(A)-SPECIFIC RIBONUCLEASE PARN"/>
    <property type="match status" value="1"/>
</dbReference>
<dbReference type="InterPro" id="IPR036397">
    <property type="entry name" value="RNaseH_sf"/>
</dbReference>
<comment type="caution">
    <text evidence="3">The sequence shown here is derived from an EMBL/GenBank/DDBJ whole genome shotgun (WGS) entry which is preliminary data.</text>
</comment>
<accession>A0A814PH81</accession>
<reference evidence="3" key="1">
    <citation type="submission" date="2021-02" db="EMBL/GenBank/DDBJ databases">
        <authorList>
            <person name="Nowell W R."/>
        </authorList>
    </citation>
    <scope>NUCLEOTIDE SEQUENCE</scope>
</reference>
<dbReference type="InterPro" id="IPR006941">
    <property type="entry name" value="RNase_CAF1"/>
</dbReference>
<feature type="compositionally biased region" description="Polar residues" evidence="2">
    <location>
        <begin position="220"/>
        <end position="233"/>
    </location>
</feature>
<feature type="region of interest" description="Disordered" evidence="2">
    <location>
        <begin position="196"/>
        <end position="233"/>
    </location>
</feature>
<sequence>MDVNRDNFYDVLPEILNDINNADFVAIDGEFTGILPFNKMNYFDTPAERYKRHYEVNLVSFSYFYDVLPEILNDINNADFVAIDGEFTGILAFDKMNYFDTPAERYKRHYECDRHYLMVQVGLAMIRCVNPTENRYGLKAYNFYLFPENETDAIDFRSKSSSLQFLAANRFDFVQLFLKGIPFVCRTKHLEKLKNSQLSLSSRRNNRQIPNGNNEKKSETMTNSPKQSESNNLSDADLLKNSMTGFSEVIWKLQESGKPIIGHNLHMDMLHIINQFFTPIPSSYDDYKSIVKSLFPKLIDTKTIASTSIFQNIISNTALNAVYKTIREPSFPACRFETADNFRYALGEHEHTAGYDATCTAICMAKMMAYIAEKTDFKQNPIEHPLINTFTGKLFYMRSFDLKYSDLLNDDDLPDRSCVFYVTHPQKWSTGNIREFFSQWNLLSYDRFDLTTHIIAVSLKKDTTETMLTKMRANDKNIIITPYAEYNHLDLSAIKIKEPNHLFDIDPNNRKSNKRTYIDKDAVTSTPEITTITTTIDIISNTIEKPIQITKSYNDPLLDNKRRSPTIEQLIEQKEKAKGIKKQKLFEYDDEW</sequence>
<dbReference type="AlphaFoldDB" id="A0A814PH81"/>
<dbReference type="GO" id="GO:0003723">
    <property type="term" value="F:RNA binding"/>
    <property type="evidence" value="ECO:0007669"/>
    <property type="project" value="TreeGrafter"/>
</dbReference>